<dbReference type="Pfam" id="PF08245">
    <property type="entry name" value="Mur_ligase_M"/>
    <property type="match status" value="1"/>
</dbReference>
<evidence type="ECO:0000256" key="2">
    <source>
        <dbReference type="ARBA" id="ARBA00005898"/>
    </source>
</evidence>
<evidence type="ECO:0000259" key="6">
    <source>
        <dbReference type="Pfam" id="PF08245"/>
    </source>
</evidence>
<keyword evidence="3 4" id="KW-0961">Cell wall biogenesis/degradation</keyword>
<dbReference type="Gene3D" id="3.40.1390.10">
    <property type="entry name" value="MurE/MurF, N-terminal domain"/>
    <property type="match status" value="1"/>
</dbReference>
<dbReference type="InterPro" id="IPR036615">
    <property type="entry name" value="Mur_ligase_C_dom_sf"/>
</dbReference>
<feature type="binding site" evidence="3">
    <location>
        <position position="30"/>
    </location>
    <ligand>
        <name>UDP-N-acetyl-alpha-D-muramoyl-L-alanyl-D-glutamate</name>
        <dbReference type="ChEBI" id="CHEBI:83900"/>
    </ligand>
</feature>
<comment type="function">
    <text evidence="3">Catalyzes the addition of an amino acid to the nucleotide precursor UDP-N-acetylmuramoyl-L-alanyl-D-glutamate (UMAG) in the biosynthesis of bacterial cell-wall peptidoglycan.</text>
</comment>
<dbReference type="EC" id="6.3.2.-" evidence="3"/>
<keyword evidence="8" id="KW-1185">Reference proteome</keyword>
<keyword evidence="3" id="KW-0547">Nucleotide-binding</keyword>
<dbReference type="Pfam" id="PF02875">
    <property type="entry name" value="Mur_ligase_C"/>
    <property type="match status" value="1"/>
</dbReference>
<keyword evidence="3 4" id="KW-0573">Peptidoglycan synthesis</keyword>
<keyword evidence="3 4" id="KW-0133">Cell shape</keyword>
<feature type="binding site" evidence="3">
    <location>
        <position position="180"/>
    </location>
    <ligand>
        <name>UDP-N-acetyl-alpha-D-muramoyl-L-alanyl-D-glutamate</name>
        <dbReference type="ChEBI" id="CHEBI:83900"/>
    </ligand>
</feature>
<keyword evidence="3" id="KW-0460">Magnesium</keyword>
<dbReference type="InterPro" id="IPR005761">
    <property type="entry name" value="UDP-N-AcMur-Glu-dNH2Pim_ligase"/>
</dbReference>
<dbReference type="HAMAP" id="MF_00208">
    <property type="entry name" value="MurE"/>
    <property type="match status" value="1"/>
</dbReference>
<comment type="subcellular location">
    <subcellularLocation>
        <location evidence="3 4">Cytoplasm</location>
    </subcellularLocation>
</comment>
<evidence type="ECO:0000256" key="1">
    <source>
        <dbReference type="ARBA" id="ARBA00004752"/>
    </source>
</evidence>
<organism evidence="7 8">
    <name type="scientific">Paenibacillus macquariensis</name>
    <dbReference type="NCBI Taxonomy" id="948756"/>
    <lineage>
        <taxon>Bacteria</taxon>
        <taxon>Bacillati</taxon>
        <taxon>Bacillota</taxon>
        <taxon>Bacilli</taxon>
        <taxon>Bacillales</taxon>
        <taxon>Paenibacillaceae</taxon>
        <taxon>Paenibacillus</taxon>
    </lineage>
</organism>
<dbReference type="InterPro" id="IPR035911">
    <property type="entry name" value="MurE/MurF_N"/>
</dbReference>
<dbReference type="InterPro" id="IPR036565">
    <property type="entry name" value="Mur-like_cat_sf"/>
</dbReference>
<gene>
    <name evidence="3" type="primary">murE</name>
    <name evidence="7" type="ORF">SAMN05421578_11272</name>
</gene>
<comment type="caution">
    <text evidence="7">The sequence shown here is derived from an EMBL/GenBank/DDBJ whole genome shotgun (WGS) entry which is preliminary data.</text>
</comment>
<dbReference type="EMBL" id="FTNK01000012">
    <property type="protein sequence ID" value="SIR37803.1"/>
    <property type="molecule type" value="Genomic_DNA"/>
</dbReference>
<evidence type="ECO:0000313" key="7">
    <source>
        <dbReference type="EMBL" id="SIR37803.1"/>
    </source>
</evidence>
<name>A0ABY1K7Q0_9BACL</name>
<dbReference type="Gene3D" id="3.40.1190.10">
    <property type="entry name" value="Mur-like, catalytic domain"/>
    <property type="match status" value="1"/>
</dbReference>
<reference evidence="7 8" key="1">
    <citation type="submission" date="2017-01" db="EMBL/GenBank/DDBJ databases">
        <authorList>
            <person name="Varghese N."/>
            <person name="Submissions S."/>
        </authorList>
    </citation>
    <scope>NUCLEOTIDE SEQUENCE [LARGE SCALE GENOMIC DNA]</scope>
    <source>
        <strain evidence="7 8">ATCC 23464</strain>
    </source>
</reference>
<dbReference type="RefSeq" id="WP_068586495.1">
    <property type="nucleotide sequence ID" value="NZ_FTNK01000012.1"/>
</dbReference>
<dbReference type="PANTHER" id="PTHR23135">
    <property type="entry name" value="MUR LIGASE FAMILY MEMBER"/>
    <property type="match status" value="1"/>
</dbReference>
<dbReference type="NCBIfam" id="TIGR01085">
    <property type="entry name" value="murE"/>
    <property type="match status" value="1"/>
</dbReference>
<proteinExistence type="inferred from homology"/>
<dbReference type="Proteomes" id="UP000186666">
    <property type="component" value="Unassembled WGS sequence"/>
</dbReference>
<protein>
    <recommendedName>
        <fullName evidence="3">UDP-N-acetylmuramyl-tripeptide synthetase</fullName>
        <ecNumber evidence="3">6.3.2.-</ecNumber>
    </recommendedName>
    <alternativeName>
        <fullName evidence="3">UDP-MurNAc-tripeptide synthetase</fullName>
    </alternativeName>
</protein>
<feature type="binding site" evidence="3">
    <location>
        <position position="188"/>
    </location>
    <ligand>
        <name>UDP-N-acetyl-alpha-D-muramoyl-L-alanyl-D-glutamate</name>
        <dbReference type="ChEBI" id="CHEBI:83900"/>
    </ligand>
</feature>
<dbReference type="PANTHER" id="PTHR23135:SF4">
    <property type="entry name" value="UDP-N-ACETYLMURAMOYL-L-ALANYL-D-GLUTAMATE--2,6-DIAMINOPIMELATE LIGASE MURE HOMOLOG, CHLOROPLASTIC"/>
    <property type="match status" value="1"/>
</dbReference>
<keyword evidence="3" id="KW-0963">Cytoplasm</keyword>
<keyword evidence="3 7" id="KW-0436">Ligase</keyword>
<dbReference type="InterPro" id="IPR013221">
    <property type="entry name" value="Mur_ligase_cen"/>
</dbReference>
<feature type="modified residue" description="N6-carboxylysine" evidence="3">
    <location>
        <position position="220"/>
    </location>
</feature>
<dbReference type="SUPFAM" id="SSF53623">
    <property type="entry name" value="MurD-like peptide ligases, catalytic domain"/>
    <property type="match status" value="1"/>
</dbReference>
<dbReference type="InterPro" id="IPR004101">
    <property type="entry name" value="Mur_ligase_C"/>
</dbReference>
<feature type="domain" description="Mur ligase central" evidence="6">
    <location>
        <begin position="109"/>
        <end position="317"/>
    </location>
</feature>
<dbReference type="GO" id="GO:0016874">
    <property type="term" value="F:ligase activity"/>
    <property type="evidence" value="ECO:0007669"/>
    <property type="project" value="UniProtKB-KW"/>
</dbReference>
<dbReference type="SUPFAM" id="SSF53244">
    <property type="entry name" value="MurD-like peptide ligases, peptide-binding domain"/>
    <property type="match status" value="1"/>
</dbReference>
<dbReference type="Gene3D" id="3.90.190.20">
    <property type="entry name" value="Mur ligase, C-terminal domain"/>
    <property type="match status" value="1"/>
</dbReference>
<feature type="domain" description="Mur ligase C-terminal" evidence="5">
    <location>
        <begin position="339"/>
        <end position="469"/>
    </location>
</feature>
<comment type="PTM">
    <text evidence="3">Carboxylation is probably crucial for Mg(2+) binding and, consequently, for the gamma-phosphate positioning of ATP.</text>
</comment>
<comment type="cofactor">
    <cofactor evidence="3">
        <name>Mg(2+)</name>
        <dbReference type="ChEBI" id="CHEBI:18420"/>
    </cofactor>
</comment>
<evidence type="ECO:0000256" key="4">
    <source>
        <dbReference type="RuleBase" id="RU004135"/>
    </source>
</evidence>
<keyword evidence="3 4" id="KW-0131">Cell cycle</keyword>
<comment type="pathway">
    <text evidence="1 3 4">Cell wall biogenesis; peptidoglycan biosynthesis.</text>
</comment>
<dbReference type="SUPFAM" id="SSF63418">
    <property type="entry name" value="MurE/MurF N-terminal domain"/>
    <property type="match status" value="1"/>
</dbReference>
<keyword evidence="3" id="KW-0067">ATP-binding</keyword>
<sequence>MKLKELVEQLRIVSVQGELDVDITGITMNSREVKQGDLFVCIAGIPGLQEDRHLYIDHAIEAGAVALIVERDIVAQVPTIKVPNARFALAMLSTHFFGYPSHNLKLIGVTGTNGKTTTSHMIEAILAHANYRTGLMGNIGTKIGNTIVKSNINTQEPHKLQANLAKMKNCSTDYCVMEVTSQGLDMGRVVGCDFRTAVFTNLTNDHLDYHGTMDKYLMAKGSLFSRMGNSFSYEHSKHKFAILNADDPASEVFHGLTTAQVITYGINKQADVMAEDIQLTVKGTTFRLVSFAGTVTIECSMIGAFNVYNALAAIATALAEQIPLHLIQQALSEFRNTSGRMEIIEASQDFIVIVDYAHTPDAFSNALSTLRELADQRVITVYSCEDDHDEGTTFSRIRDIAAKHSDVVILSAEHLSKETTNSMTQEIANGQGIYATSNNTTCELMPNGPLAIKRAIELATTGDIVFIAGHDYKTEVQHILKEYQNRHWEEVGNVVRTEDIPIRA</sequence>
<evidence type="ECO:0000256" key="3">
    <source>
        <dbReference type="HAMAP-Rule" id="MF_00208"/>
    </source>
</evidence>
<feature type="binding site" evidence="3">
    <location>
        <begin position="111"/>
        <end position="117"/>
    </location>
    <ligand>
        <name>ATP</name>
        <dbReference type="ChEBI" id="CHEBI:30616"/>
    </ligand>
</feature>
<dbReference type="NCBIfam" id="NF001126">
    <property type="entry name" value="PRK00139.1-4"/>
    <property type="match status" value="1"/>
</dbReference>
<keyword evidence="3 4" id="KW-0132">Cell division</keyword>
<evidence type="ECO:0000313" key="8">
    <source>
        <dbReference type="Proteomes" id="UP000186666"/>
    </source>
</evidence>
<evidence type="ECO:0000259" key="5">
    <source>
        <dbReference type="Pfam" id="PF02875"/>
    </source>
</evidence>
<accession>A0ABY1K7Q0</accession>
<comment type="similarity">
    <text evidence="2 3">Belongs to the MurCDEF family. MurE subfamily.</text>
</comment>
<comment type="caution">
    <text evidence="3">Lacks conserved residue(s) required for the propagation of feature annotation.</text>
</comment>